<organism evidence="1">
    <name type="scientific">marine metagenome</name>
    <dbReference type="NCBI Taxonomy" id="408172"/>
    <lineage>
        <taxon>unclassified sequences</taxon>
        <taxon>metagenomes</taxon>
        <taxon>ecological metagenomes</taxon>
    </lineage>
</organism>
<accession>A0A382D0B2</accession>
<sequence length="357" mass="37249">MAIYAQRNVIDSESAELFKLDNVLADQILRWNEDLQAFENANLSSTGDGTIVENVGSSGEGVFKEKVENTVSLKKIRGGTLISVTADNDTIIIGTTANSLDVTGFNVGAGEGIFRDKVGDLLNLRSFSVGAGDAGATTIVTNGDEIEIASTAEANTVSNLGAGEGIFHQKASADFELKSLTQGNNVTLTGTADEISVAVNFPTGNANSILVADTNGVVTGASAPALVAHPTGNQAPALIYDGANVAWTSGSAAEVFQFKVTFNATGKPSATENLPAGWSATIASDTVTVTHTVGSVPKHIHYLGYDTQNEQFRMRHPTGAYGVNIPSVNLTTKFSFNLISSIAGSDYSGYAYIHVVF</sequence>
<protein>
    <submittedName>
        <fullName evidence="1">Uncharacterized protein</fullName>
    </submittedName>
</protein>
<dbReference type="EMBL" id="UINC01037021">
    <property type="protein sequence ID" value="SVB31880.1"/>
    <property type="molecule type" value="Genomic_DNA"/>
</dbReference>
<proteinExistence type="predicted"/>
<gene>
    <name evidence="1" type="ORF">METZ01_LOCUS184734</name>
</gene>
<evidence type="ECO:0000313" key="1">
    <source>
        <dbReference type="EMBL" id="SVB31880.1"/>
    </source>
</evidence>
<name>A0A382D0B2_9ZZZZ</name>
<reference evidence="1" key="1">
    <citation type="submission" date="2018-05" db="EMBL/GenBank/DDBJ databases">
        <authorList>
            <person name="Lanie J.A."/>
            <person name="Ng W.-L."/>
            <person name="Kazmierczak K.M."/>
            <person name="Andrzejewski T.M."/>
            <person name="Davidsen T.M."/>
            <person name="Wayne K.J."/>
            <person name="Tettelin H."/>
            <person name="Glass J.I."/>
            <person name="Rusch D."/>
            <person name="Podicherti R."/>
            <person name="Tsui H.-C.T."/>
            <person name="Winkler M.E."/>
        </authorList>
    </citation>
    <scope>NUCLEOTIDE SEQUENCE</scope>
</reference>
<dbReference type="AlphaFoldDB" id="A0A382D0B2"/>